<dbReference type="Pfam" id="PF03704">
    <property type="entry name" value="BTAD"/>
    <property type="match status" value="1"/>
</dbReference>
<dbReference type="InterPro" id="IPR011990">
    <property type="entry name" value="TPR-like_helical_dom_sf"/>
</dbReference>
<evidence type="ECO:0000313" key="3">
    <source>
        <dbReference type="Proteomes" id="UP000198923"/>
    </source>
</evidence>
<dbReference type="STRING" id="504805.SAMN05421505_104275"/>
<protein>
    <submittedName>
        <fullName evidence="2">DNA-binding transcriptional activator of the SARP family</fullName>
    </submittedName>
</protein>
<reference evidence="2 3" key="1">
    <citation type="submission" date="2016-10" db="EMBL/GenBank/DDBJ databases">
        <authorList>
            <person name="de Groot N.N."/>
        </authorList>
    </citation>
    <scope>NUCLEOTIDE SEQUENCE [LARGE SCALE GENOMIC DNA]</scope>
    <source>
        <strain evidence="2 3">CPCC 201354</strain>
    </source>
</reference>
<dbReference type="RefSeq" id="WP_176955302.1">
    <property type="nucleotide sequence ID" value="NZ_FNCN01000004.1"/>
</dbReference>
<dbReference type="PANTHER" id="PTHR35807">
    <property type="entry name" value="TRANSCRIPTIONAL REGULATOR REDD-RELATED"/>
    <property type="match status" value="1"/>
</dbReference>
<dbReference type="EMBL" id="FNCN01000004">
    <property type="protein sequence ID" value="SDG47367.1"/>
    <property type="molecule type" value="Genomic_DNA"/>
</dbReference>
<organism evidence="2 3">
    <name type="scientific">Sinosporangium album</name>
    <dbReference type="NCBI Taxonomy" id="504805"/>
    <lineage>
        <taxon>Bacteria</taxon>
        <taxon>Bacillati</taxon>
        <taxon>Actinomycetota</taxon>
        <taxon>Actinomycetes</taxon>
        <taxon>Streptosporangiales</taxon>
        <taxon>Streptosporangiaceae</taxon>
        <taxon>Sinosporangium</taxon>
    </lineage>
</organism>
<keyword evidence="3" id="KW-1185">Reference proteome</keyword>
<dbReference type="Gene3D" id="1.25.40.10">
    <property type="entry name" value="Tetratricopeptide repeat domain"/>
    <property type="match status" value="1"/>
</dbReference>
<keyword evidence="2" id="KW-0238">DNA-binding</keyword>
<accession>A0A1G7UIQ3</accession>
<evidence type="ECO:0000259" key="1">
    <source>
        <dbReference type="SMART" id="SM01043"/>
    </source>
</evidence>
<dbReference type="SMART" id="SM01043">
    <property type="entry name" value="BTAD"/>
    <property type="match status" value="1"/>
</dbReference>
<dbReference type="GO" id="GO:0003677">
    <property type="term" value="F:DNA binding"/>
    <property type="evidence" value="ECO:0007669"/>
    <property type="project" value="UniProtKB-KW"/>
</dbReference>
<feature type="domain" description="Bacterial transcriptional activator" evidence="1">
    <location>
        <begin position="124"/>
        <end position="233"/>
    </location>
</feature>
<dbReference type="InterPro" id="IPR051677">
    <property type="entry name" value="AfsR-DnrI-RedD_regulator"/>
</dbReference>
<evidence type="ECO:0000313" key="2">
    <source>
        <dbReference type="EMBL" id="SDG47367.1"/>
    </source>
</evidence>
<dbReference type="InterPro" id="IPR036388">
    <property type="entry name" value="WH-like_DNA-bd_sf"/>
</dbReference>
<dbReference type="Proteomes" id="UP000198923">
    <property type="component" value="Unassembled WGS sequence"/>
</dbReference>
<proteinExistence type="predicted"/>
<name>A0A1G7UIQ3_9ACTN</name>
<gene>
    <name evidence="2" type="ORF">SAMN05421505_104275</name>
</gene>
<sequence>MPETVHELRLMGPFRLLRGGSALQLPYGVARLVAALAIIGAMSRSQAAGLLWPDRTEQQALSNLRTTLSRLSRKTRDIVDSDGDVLSLSEGTGVDVEMLTRWINDTIYGVGSSAGELTGPPADVDRPLLAGWSDDWVIDSRERLRMLTAQALQSAAARLLSLGRPAEALPYGLAAVQTEPWSESANRTLLEIHARRGDPSSALRQYEKFSRILFRELGVPPAQDIVAAIQQLYPFGTGRVKAG</sequence>
<dbReference type="SUPFAM" id="SSF48452">
    <property type="entry name" value="TPR-like"/>
    <property type="match status" value="1"/>
</dbReference>
<dbReference type="InterPro" id="IPR005158">
    <property type="entry name" value="BTAD"/>
</dbReference>
<dbReference type="Gene3D" id="1.10.10.10">
    <property type="entry name" value="Winged helix-like DNA-binding domain superfamily/Winged helix DNA-binding domain"/>
    <property type="match status" value="1"/>
</dbReference>
<dbReference type="AlphaFoldDB" id="A0A1G7UIQ3"/>